<keyword evidence="4" id="KW-1185">Reference proteome</keyword>
<evidence type="ECO:0000313" key="3">
    <source>
        <dbReference type="EMBL" id="MFC6385200.1"/>
    </source>
</evidence>
<dbReference type="InterPro" id="IPR008841">
    <property type="entry name" value="Siphovirus-type_tail_N"/>
</dbReference>
<evidence type="ECO:0000313" key="4">
    <source>
        <dbReference type="Proteomes" id="UP001596267"/>
    </source>
</evidence>
<dbReference type="InterPro" id="IPR006520">
    <property type="entry name" value="Dit_BPSPP_N"/>
</dbReference>
<dbReference type="InterPro" id="IPR054738">
    <property type="entry name" value="Siphovirus-type_tail_C"/>
</dbReference>
<dbReference type="Proteomes" id="UP001596267">
    <property type="component" value="Unassembled WGS sequence"/>
</dbReference>
<name>A0ABW1WAM1_9BACL</name>
<gene>
    <name evidence="3" type="ORF">ACFP7A_01185</name>
</gene>
<proteinExistence type="predicted"/>
<comment type="caution">
    <text evidence="3">The sequence shown here is derived from an EMBL/GenBank/DDBJ whole genome shotgun (WGS) entry which is preliminary data.</text>
</comment>
<dbReference type="Gene3D" id="2.60.120.860">
    <property type="match status" value="1"/>
</dbReference>
<feature type="domain" description="Siphovirus-type tail component RIFT-related" evidence="1">
    <location>
        <begin position="32"/>
        <end position="132"/>
    </location>
</feature>
<dbReference type="Gene3D" id="2.40.30.200">
    <property type="match status" value="1"/>
</dbReference>
<reference evidence="4" key="1">
    <citation type="journal article" date="2019" name="Int. J. Syst. Evol. Microbiol.">
        <title>The Global Catalogue of Microorganisms (GCM) 10K type strain sequencing project: providing services to taxonomists for standard genome sequencing and annotation.</title>
        <authorList>
            <consortium name="The Broad Institute Genomics Platform"/>
            <consortium name="The Broad Institute Genome Sequencing Center for Infectious Disease"/>
            <person name="Wu L."/>
            <person name="Ma J."/>
        </authorList>
    </citation>
    <scope>NUCLEOTIDE SEQUENCE [LARGE SCALE GENOMIC DNA]</scope>
    <source>
        <strain evidence="4">CCUG 42001</strain>
    </source>
</reference>
<feature type="domain" description="Siphovirus-type tail component C-terminal" evidence="2">
    <location>
        <begin position="161"/>
        <end position="251"/>
    </location>
</feature>
<accession>A0ABW1WAM1</accession>
<dbReference type="RefSeq" id="WP_253077309.1">
    <property type="nucleotide sequence ID" value="NZ_JAMXWN010000019.1"/>
</dbReference>
<dbReference type="EMBL" id="JBHSTQ010000001">
    <property type="protein sequence ID" value="MFC6385200.1"/>
    <property type="molecule type" value="Genomic_DNA"/>
</dbReference>
<sequence>MKTPKGIPGFSYGGIHSNDYGVYLSSKQPDWLPKTRDYEMAIYGMPGIKDFGTDLDMRPLTINLTMEGSDRRDLINNILAFASLFNPVEGYQRLVFDDDPGRFYMAKYTSAVTESQIKFTPTTADFPLGFKCDDPFIYAVQEKTVEWVSDGESSTSLLNYGTYETPIILTVTADSEVSDFTLSLNGIDMAFTGTLDDGDTLVIDTGEMTYKLNDENAIQYWDGDFPKLQPGINTLSSSEALNLSVAYRERWL</sequence>
<dbReference type="NCBIfam" id="TIGR01633">
    <property type="entry name" value="phi3626_gp14_N"/>
    <property type="match status" value="1"/>
</dbReference>
<organism evidence="3 4">
    <name type="scientific">Sporolactobacillus kofuensis</name>
    <dbReference type="NCBI Taxonomy" id="269672"/>
    <lineage>
        <taxon>Bacteria</taxon>
        <taxon>Bacillati</taxon>
        <taxon>Bacillota</taxon>
        <taxon>Bacilli</taxon>
        <taxon>Bacillales</taxon>
        <taxon>Sporolactobacillaceae</taxon>
        <taxon>Sporolactobacillus</taxon>
    </lineage>
</organism>
<dbReference type="Pfam" id="PF05709">
    <property type="entry name" value="Sipho_tail"/>
    <property type="match status" value="1"/>
</dbReference>
<dbReference type="Pfam" id="PF22768">
    <property type="entry name" value="SPP1_Dit"/>
    <property type="match status" value="1"/>
</dbReference>
<evidence type="ECO:0000259" key="2">
    <source>
        <dbReference type="Pfam" id="PF22768"/>
    </source>
</evidence>
<protein>
    <submittedName>
        <fullName evidence="3">Distal tail protein Dit</fullName>
    </submittedName>
</protein>
<evidence type="ECO:0000259" key="1">
    <source>
        <dbReference type="Pfam" id="PF05709"/>
    </source>
</evidence>